<keyword evidence="1" id="KW-0813">Transport</keyword>
<dbReference type="AlphaFoldDB" id="A0A160T2Z6"/>
<dbReference type="FunFam" id="3.40.50.300:FF:000421">
    <property type="entry name" value="Branched-chain amino acid ABC transporter ATP-binding protein"/>
    <property type="match status" value="1"/>
</dbReference>
<reference evidence="5" key="1">
    <citation type="submission" date="2016-01" db="EMBL/GenBank/DDBJ databases">
        <authorList>
            <person name="Mcilroy J.S."/>
            <person name="Karst M S."/>
            <person name="Albertsen M."/>
        </authorList>
    </citation>
    <scope>NUCLEOTIDE SEQUENCE</scope>
    <source>
        <strain evidence="5">Cfx-K</strain>
    </source>
</reference>
<evidence type="ECO:0000259" key="4">
    <source>
        <dbReference type="PROSITE" id="PS50893"/>
    </source>
</evidence>
<dbReference type="InterPro" id="IPR003593">
    <property type="entry name" value="AAA+_ATPase"/>
</dbReference>
<dbReference type="GO" id="GO:1903806">
    <property type="term" value="P:L-isoleucine import across plasma membrane"/>
    <property type="evidence" value="ECO:0007669"/>
    <property type="project" value="TreeGrafter"/>
</dbReference>
<dbReference type="InterPro" id="IPR003439">
    <property type="entry name" value="ABC_transporter-like_ATP-bd"/>
</dbReference>
<sequence>MSTTNILETTDVTKRFGGLVAVNNLSFAIPKGSIVSIIGPNGAGKTTFFNCITGFYQIDEGDIIFDGVSLRGRSPDKITRLGIARTYQNIRLFSFMSALENILAGMEPRLNSRWFGSVLGLRSTRIEEEKAVVEARQLLNFVGLRGKGDSLARNLPYGDQRRLEIARALASNPKLLLLDEPTAGMNPRETAETTEFIRNLRDEVGISILLIEHDMRVVMGISEDITVLDYGEKIAQGPPTVIQQNPRVIEAYLGRGAAGAAQLSVAGEEEVAA</sequence>
<name>A0A160T2Z6_9CHLR</name>
<dbReference type="GO" id="GO:0005304">
    <property type="term" value="F:L-valine transmembrane transporter activity"/>
    <property type="evidence" value="ECO:0007669"/>
    <property type="project" value="TreeGrafter"/>
</dbReference>
<dbReference type="InterPro" id="IPR032823">
    <property type="entry name" value="BCA_ABC_TP_C"/>
</dbReference>
<gene>
    <name evidence="5" type="primary">livG</name>
    <name evidence="5" type="ORF">CFX0092_A1420</name>
</gene>
<dbReference type="InterPro" id="IPR051120">
    <property type="entry name" value="ABC_AA/LPS_Transport"/>
</dbReference>
<organism evidence="5 6">
    <name type="scientific">Candidatus Promineifilum breve</name>
    <dbReference type="NCBI Taxonomy" id="1806508"/>
    <lineage>
        <taxon>Bacteria</taxon>
        <taxon>Bacillati</taxon>
        <taxon>Chloroflexota</taxon>
        <taxon>Ardenticatenia</taxon>
        <taxon>Candidatus Promineifilales</taxon>
        <taxon>Candidatus Promineifilaceae</taxon>
        <taxon>Candidatus Promineifilum</taxon>
    </lineage>
</organism>
<dbReference type="Pfam" id="PF12399">
    <property type="entry name" value="BCA_ABC_TP_C"/>
    <property type="match status" value="1"/>
</dbReference>
<dbReference type="EMBL" id="LN890655">
    <property type="protein sequence ID" value="CUS03298.2"/>
    <property type="molecule type" value="Genomic_DNA"/>
</dbReference>
<dbReference type="GO" id="GO:0016887">
    <property type="term" value="F:ATP hydrolysis activity"/>
    <property type="evidence" value="ECO:0007669"/>
    <property type="project" value="InterPro"/>
</dbReference>
<evidence type="ECO:0000256" key="1">
    <source>
        <dbReference type="ARBA" id="ARBA00022448"/>
    </source>
</evidence>
<dbReference type="OrthoDB" id="9805514at2"/>
<dbReference type="Proteomes" id="UP000215027">
    <property type="component" value="Chromosome I"/>
</dbReference>
<keyword evidence="6" id="KW-1185">Reference proteome</keyword>
<keyword evidence="3 5" id="KW-0067">ATP-binding</keyword>
<dbReference type="InterPro" id="IPR027417">
    <property type="entry name" value="P-loop_NTPase"/>
</dbReference>
<dbReference type="Gene3D" id="3.40.50.300">
    <property type="entry name" value="P-loop containing nucleotide triphosphate hydrolases"/>
    <property type="match status" value="1"/>
</dbReference>
<dbReference type="PANTHER" id="PTHR45772">
    <property type="entry name" value="CONSERVED COMPONENT OF ABC TRANSPORTER FOR NATURAL AMINO ACIDS-RELATED"/>
    <property type="match status" value="1"/>
</dbReference>
<dbReference type="GO" id="GO:0015808">
    <property type="term" value="P:L-alanine transport"/>
    <property type="evidence" value="ECO:0007669"/>
    <property type="project" value="TreeGrafter"/>
</dbReference>
<dbReference type="CDD" id="cd03219">
    <property type="entry name" value="ABC_Mj1267_LivG_branched"/>
    <property type="match status" value="1"/>
</dbReference>
<accession>A0A160T2Z6</accession>
<dbReference type="GO" id="GO:1903805">
    <property type="term" value="P:L-valine import across plasma membrane"/>
    <property type="evidence" value="ECO:0007669"/>
    <property type="project" value="TreeGrafter"/>
</dbReference>
<dbReference type="Pfam" id="PF00005">
    <property type="entry name" value="ABC_tran"/>
    <property type="match status" value="1"/>
</dbReference>
<keyword evidence="2" id="KW-0547">Nucleotide-binding</keyword>
<dbReference type="SMART" id="SM00382">
    <property type="entry name" value="AAA"/>
    <property type="match status" value="1"/>
</dbReference>
<evidence type="ECO:0000313" key="5">
    <source>
        <dbReference type="EMBL" id="CUS03298.2"/>
    </source>
</evidence>
<protein>
    <submittedName>
        <fullName evidence="5">Leucine/isoleucine/valine transporter subunit ATP-binding component of ABC superfamily</fullName>
    </submittedName>
</protein>
<dbReference type="SUPFAM" id="SSF52540">
    <property type="entry name" value="P-loop containing nucleoside triphosphate hydrolases"/>
    <property type="match status" value="1"/>
</dbReference>
<dbReference type="GO" id="GO:0005886">
    <property type="term" value="C:plasma membrane"/>
    <property type="evidence" value="ECO:0007669"/>
    <property type="project" value="TreeGrafter"/>
</dbReference>
<feature type="domain" description="ABC transporter" evidence="4">
    <location>
        <begin position="7"/>
        <end position="255"/>
    </location>
</feature>
<evidence type="ECO:0000313" key="6">
    <source>
        <dbReference type="Proteomes" id="UP000215027"/>
    </source>
</evidence>
<proteinExistence type="predicted"/>
<evidence type="ECO:0000256" key="2">
    <source>
        <dbReference type="ARBA" id="ARBA00022741"/>
    </source>
</evidence>
<dbReference type="GO" id="GO:0015192">
    <property type="term" value="F:L-phenylalanine transmembrane transporter activity"/>
    <property type="evidence" value="ECO:0007669"/>
    <property type="project" value="TreeGrafter"/>
</dbReference>
<dbReference type="GO" id="GO:0042941">
    <property type="term" value="P:D-alanine transmembrane transport"/>
    <property type="evidence" value="ECO:0007669"/>
    <property type="project" value="TreeGrafter"/>
</dbReference>
<dbReference type="GO" id="GO:0015188">
    <property type="term" value="F:L-isoleucine transmembrane transporter activity"/>
    <property type="evidence" value="ECO:0007669"/>
    <property type="project" value="TreeGrafter"/>
</dbReference>
<evidence type="ECO:0000256" key="3">
    <source>
        <dbReference type="ARBA" id="ARBA00022840"/>
    </source>
</evidence>
<dbReference type="KEGG" id="pbf:CFX0092_A1420"/>
<dbReference type="PANTHER" id="PTHR45772:SF7">
    <property type="entry name" value="AMINO ACID ABC TRANSPORTER ATP-BINDING PROTEIN"/>
    <property type="match status" value="1"/>
</dbReference>
<dbReference type="PROSITE" id="PS50893">
    <property type="entry name" value="ABC_TRANSPORTER_2"/>
    <property type="match status" value="1"/>
</dbReference>
<dbReference type="RefSeq" id="WP_095042811.1">
    <property type="nucleotide sequence ID" value="NZ_LN890655.1"/>
</dbReference>
<dbReference type="GO" id="GO:0005524">
    <property type="term" value="F:ATP binding"/>
    <property type="evidence" value="ECO:0007669"/>
    <property type="project" value="UniProtKB-KW"/>
</dbReference>